<comment type="caution">
    <text evidence="1">The sequence shown here is derived from an EMBL/GenBank/DDBJ whole genome shotgun (WGS) entry which is preliminary data.</text>
</comment>
<evidence type="ECO:0000313" key="2">
    <source>
        <dbReference type="Proteomes" id="UP001172386"/>
    </source>
</evidence>
<dbReference type="Proteomes" id="UP001172386">
    <property type="component" value="Unassembled WGS sequence"/>
</dbReference>
<organism evidence="1 2">
    <name type="scientific">Neophaeococcomyces mojaviensis</name>
    <dbReference type="NCBI Taxonomy" id="3383035"/>
    <lineage>
        <taxon>Eukaryota</taxon>
        <taxon>Fungi</taxon>
        <taxon>Dikarya</taxon>
        <taxon>Ascomycota</taxon>
        <taxon>Pezizomycotina</taxon>
        <taxon>Eurotiomycetes</taxon>
        <taxon>Chaetothyriomycetidae</taxon>
        <taxon>Chaetothyriales</taxon>
        <taxon>Chaetothyriales incertae sedis</taxon>
        <taxon>Neophaeococcomyces</taxon>
    </lineage>
</organism>
<gene>
    <name evidence="1" type="primary">tgs1</name>
    <name evidence="1" type="ORF">H2198_006871</name>
</gene>
<sequence>MFSLYDEGIWTTDDSWFEVTHESIARTIADHVAAARPSNKPIMLDCFAGVGGNAIAFALSGAFRRVYAIEKNEAALACARHNASIYGVLDKITFFHGDCFDILGLNGVKPGVTVDVLSKVISQAGIIFASPPWGGPGYKNAGDVFDLDLMPYSLEYMYSRFAQITKSIVLFLPRTSDLNQIAKYVEGNSKAQIVHYCTHEKSKALCVYFGEWQDVTGR</sequence>
<dbReference type="EMBL" id="JAPDRQ010000134">
    <property type="protein sequence ID" value="KAJ9654016.1"/>
    <property type="molecule type" value="Genomic_DNA"/>
</dbReference>
<accession>A0ACC3A1M2</accession>
<protein>
    <submittedName>
        <fullName evidence="1">Diacylglycerol O-acyltransferase tgs1</fullName>
    </submittedName>
</protein>
<name>A0ACC3A1M2_9EURO</name>
<reference evidence="1" key="1">
    <citation type="submission" date="2022-10" db="EMBL/GenBank/DDBJ databases">
        <title>Culturing micro-colonial fungi from biological soil crusts in the Mojave desert and describing Neophaeococcomyces mojavensis, and introducing the new genera and species Taxawa tesnikishii.</title>
        <authorList>
            <person name="Kurbessoian T."/>
            <person name="Stajich J.E."/>
        </authorList>
    </citation>
    <scope>NUCLEOTIDE SEQUENCE</scope>
    <source>
        <strain evidence="1">JES_112</strain>
    </source>
</reference>
<evidence type="ECO:0000313" key="1">
    <source>
        <dbReference type="EMBL" id="KAJ9654016.1"/>
    </source>
</evidence>
<proteinExistence type="predicted"/>
<keyword evidence="2" id="KW-1185">Reference proteome</keyword>